<evidence type="ECO:0000259" key="3">
    <source>
        <dbReference type="Pfam" id="PF00561"/>
    </source>
</evidence>
<dbReference type="PANTHER" id="PTHR43798">
    <property type="entry name" value="MONOACYLGLYCEROL LIPASE"/>
    <property type="match status" value="1"/>
</dbReference>
<dbReference type="InterPro" id="IPR000073">
    <property type="entry name" value="AB_hydrolase_1"/>
</dbReference>
<accession>A0A381ZLI3</accession>
<dbReference type="PANTHER" id="PTHR43798:SF24">
    <property type="entry name" value="CIS-3-ALKYL-4-ALKYLOXETAN-2-ONE DECARBOXYLASE"/>
    <property type="match status" value="1"/>
</dbReference>
<evidence type="ECO:0000256" key="2">
    <source>
        <dbReference type="ARBA" id="ARBA00022801"/>
    </source>
</evidence>
<evidence type="ECO:0000256" key="1">
    <source>
        <dbReference type="ARBA" id="ARBA00010088"/>
    </source>
</evidence>
<comment type="similarity">
    <text evidence="1">Belongs to the peptidase S33 family.</text>
</comment>
<dbReference type="GO" id="GO:0016020">
    <property type="term" value="C:membrane"/>
    <property type="evidence" value="ECO:0007669"/>
    <property type="project" value="TreeGrafter"/>
</dbReference>
<dbReference type="InterPro" id="IPR029058">
    <property type="entry name" value="AB_hydrolase_fold"/>
</dbReference>
<name>A0A381ZLI3_9ZZZZ</name>
<dbReference type="GO" id="GO:0006508">
    <property type="term" value="P:proteolysis"/>
    <property type="evidence" value="ECO:0007669"/>
    <property type="project" value="InterPro"/>
</dbReference>
<dbReference type="PRINTS" id="PR00793">
    <property type="entry name" value="PROAMNOPTASE"/>
</dbReference>
<gene>
    <name evidence="4" type="ORF">METZ01_LOCUS142566</name>
</gene>
<keyword evidence="2" id="KW-0378">Hydrolase</keyword>
<dbReference type="Pfam" id="PF00561">
    <property type="entry name" value="Abhydrolase_1"/>
    <property type="match status" value="1"/>
</dbReference>
<dbReference type="EMBL" id="UINC01021669">
    <property type="protein sequence ID" value="SVA89712.1"/>
    <property type="molecule type" value="Genomic_DNA"/>
</dbReference>
<dbReference type="GO" id="GO:0008233">
    <property type="term" value="F:peptidase activity"/>
    <property type="evidence" value="ECO:0007669"/>
    <property type="project" value="InterPro"/>
</dbReference>
<dbReference type="InterPro" id="IPR050266">
    <property type="entry name" value="AB_hydrolase_sf"/>
</dbReference>
<dbReference type="PRINTS" id="PR00111">
    <property type="entry name" value="ABHYDROLASE"/>
</dbReference>
<protein>
    <recommendedName>
        <fullName evidence="3">AB hydrolase-1 domain-containing protein</fullName>
    </recommendedName>
</protein>
<sequence>MHYVDEGQGDPVLMVHGNPTWSFYYRDLISELSSSHRVIAPDHIGCGRSDKPNNRQYDYTLSTRVADLGTLVESLDLHDIMLVVHDWGGMIGMAWATQHPDRIARLVILNTAAFPLPADKRLPTSLTLARTPGVGALLVRGANA</sequence>
<dbReference type="InterPro" id="IPR002410">
    <property type="entry name" value="Peptidase_S33"/>
</dbReference>
<feature type="non-terminal residue" evidence="4">
    <location>
        <position position="144"/>
    </location>
</feature>
<feature type="domain" description="AB hydrolase-1" evidence="3">
    <location>
        <begin position="11"/>
        <end position="115"/>
    </location>
</feature>
<reference evidence="4" key="1">
    <citation type="submission" date="2018-05" db="EMBL/GenBank/DDBJ databases">
        <authorList>
            <person name="Lanie J.A."/>
            <person name="Ng W.-L."/>
            <person name="Kazmierczak K.M."/>
            <person name="Andrzejewski T.M."/>
            <person name="Davidsen T.M."/>
            <person name="Wayne K.J."/>
            <person name="Tettelin H."/>
            <person name="Glass J.I."/>
            <person name="Rusch D."/>
            <person name="Podicherti R."/>
            <person name="Tsui H.-C.T."/>
            <person name="Winkler M.E."/>
        </authorList>
    </citation>
    <scope>NUCLEOTIDE SEQUENCE</scope>
</reference>
<organism evidence="4">
    <name type="scientific">marine metagenome</name>
    <dbReference type="NCBI Taxonomy" id="408172"/>
    <lineage>
        <taxon>unclassified sequences</taxon>
        <taxon>metagenomes</taxon>
        <taxon>ecological metagenomes</taxon>
    </lineage>
</organism>
<dbReference type="AlphaFoldDB" id="A0A381ZLI3"/>
<proteinExistence type="inferred from homology"/>
<dbReference type="Gene3D" id="3.40.50.1820">
    <property type="entry name" value="alpha/beta hydrolase"/>
    <property type="match status" value="1"/>
</dbReference>
<dbReference type="SUPFAM" id="SSF53474">
    <property type="entry name" value="alpha/beta-Hydrolases"/>
    <property type="match status" value="1"/>
</dbReference>
<evidence type="ECO:0000313" key="4">
    <source>
        <dbReference type="EMBL" id="SVA89712.1"/>
    </source>
</evidence>